<gene>
    <name evidence="8" type="ORF">K8F61_12825</name>
</gene>
<evidence type="ECO:0000256" key="5">
    <source>
        <dbReference type="ARBA" id="ARBA00022801"/>
    </source>
</evidence>
<dbReference type="Gene3D" id="1.20.120.580">
    <property type="entry name" value="bsu32300-like"/>
    <property type="match status" value="1"/>
</dbReference>
<evidence type="ECO:0000256" key="6">
    <source>
        <dbReference type="ARBA" id="ARBA00024207"/>
    </source>
</evidence>
<keyword evidence="4" id="KW-0547">Nucleotide-binding</keyword>
<dbReference type="InterPro" id="IPR051813">
    <property type="entry name" value="HepT_RNase_toxin"/>
</dbReference>
<sequence length="117" mass="13160">MSRAVHELLGEAVTHLDAIHRHLARRSMDDETVADAVALRLSALIETLKRGEPELTTELFGDEWAVIWGMRNRIAHGYAWIDLDTVRATIDEDLPDLERRVRTRHGETSPPVSAPGD</sequence>
<dbReference type="InterPro" id="IPR037038">
    <property type="entry name" value="HepT-like_sf"/>
</dbReference>
<organism evidence="8 9">
    <name type="scientific">Microbacterium resistens</name>
    <dbReference type="NCBI Taxonomy" id="156977"/>
    <lineage>
        <taxon>Bacteria</taxon>
        <taxon>Bacillati</taxon>
        <taxon>Actinomycetota</taxon>
        <taxon>Actinomycetes</taxon>
        <taxon>Micrococcales</taxon>
        <taxon>Microbacteriaceae</taxon>
        <taxon>Microbacterium</taxon>
    </lineage>
</organism>
<evidence type="ECO:0000256" key="7">
    <source>
        <dbReference type="SAM" id="MobiDB-lite"/>
    </source>
</evidence>
<feature type="region of interest" description="Disordered" evidence="7">
    <location>
        <begin position="98"/>
        <end position="117"/>
    </location>
</feature>
<evidence type="ECO:0000313" key="8">
    <source>
        <dbReference type="EMBL" id="UGS25556.1"/>
    </source>
</evidence>
<evidence type="ECO:0000256" key="3">
    <source>
        <dbReference type="ARBA" id="ARBA00022722"/>
    </source>
</evidence>
<evidence type="ECO:0000256" key="1">
    <source>
        <dbReference type="ARBA" id="ARBA00022553"/>
    </source>
</evidence>
<dbReference type="PANTHER" id="PTHR34139">
    <property type="entry name" value="UPF0331 PROTEIN MJ0127"/>
    <property type="match status" value="1"/>
</dbReference>
<dbReference type="Pfam" id="PF01934">
    <property type="entry name" value="HepT-like"/>
    <property type="match status" value="1"/>
</dbReference>
<keyword evidence="9" id="KW-1185">Reference proteome</keyword>
<evidence type="ECO:0000256" key="2">
    <source>
        <dbReference type="ARBA" id="ARBA00022649"/>
    </source>
</evidence>
<dbReference type="InterPro" id="IPR008201">
    <property type="entry name" value="HepT-like"/>
</dbReference>
<dbReference type="PANTHER" id="PTHR34139:SF1">
    <property type="entry name" value="RNASE MJ1380-RELATED"/>
    <property type="match status" value="1"/>
</dbReference>
<feature type="compositionally biased region" description="Basic and acidic residues" evidence="7">
    <location>
        <begin position="98"/>
        <end position="107"/>
    </location>
</feature>
<dbReference type="RefSeq" id="WP_231819391.1">
    <property type="nucleotide sequence ID" value="NZ_CP082781.1"/>
</dbReference>
<proteinExistence type="inferred from homology"/>
<evidence type="ECO:0000256" key="4">
    <source>
        <dbReference type="ARBA" id="ARBA00022741"/>
    </source>
</evidence>
<evidence type="ECO:0000313" key="9">
    <source>
        <dbReference type="Proteomes" id="UP001199642"/>
    </source>
</evidence>
<dbReference type="EMBL" id="CP082781">
    <property type="protein sequence ID" value="UGS25556.1"/>
    <property type="molecule type" value="Genomic_DNA"/>
</dbReference>
<keyword evidence="2" id="KW-1277">Toxin-antitoxin system</keyword>
<keyword evidence="3" id="KW-0540">Nuclease</keyword>
<keyword evidence="1" id="KW-0597">Phosphoprotein</keyword>
<comment type="similarity">
    <text evidence="6">Belongs to the HepT RNase toxin family.</text>
</comment>
<keyword evidence="5" id="KW-0378">Hydrolase</keyword>
<name>A0ABY3RS79_9MICO</name>
<reference evidence="8 9" key="1">
    <citation type="submission" date="2023-01" db="EMBL/GenBank/DDBJ databases">
        <title>Characterization of estradiol degrading bacteria Microbacterium sp. MZT7 and reveal degrading genes through genome analysis.</title>
        <authorList>
            <person name="Hao P."/>
            <person name="Gao Y."/>
        </authorList>
    </citation>
    <scope>NUCLEOTIDE SEQUENCE [LARGE SCALE GENOMIC DNA]</scope>
    <source>
        <strain evidence="8 9">MZT7</strain>
    </source>
</reference>
<accession>A0ABY3RS79</accession>
<dbReference type="Proteomes" id="UP001199642">
    <property type="component" value="Chromosome"/>
</dbReference>
<protein>
    <submittedName>
        <fullName evidence="8">DUF86 domain-containing protein</fullName>
    </submittedName>
</protein>